<dbReference type="EMBL" id="JAFBFI010000012">
    <property type="protein sequence ID" value="MBM7693464.1"/>
    <property type="molecule type" value="Genomic_DNA"/>
</dbReference>
<protein>
    <submittedName>
        <fullName evidence="2">Rubrerythrin</fullName>
    </submittedName>
</protein>
<evidence type="ECO:0000313" key="3">
    <source>
        <dbReference type="Proteomes" id="UP000823486"/>
    </source>
</evidence>
<dbReference type="InterPro" id="IPR011528">
    <property type="entry name" value="NERD"/>
</dbReference>
<evidence type="ECO:0000259" key="1">
    <source>
        <dbReference type="PROSITE" id="PS50965"/>
    </source>
</evidence>
<gene>
    <name evidence="2" type="ORF">JOC77_002904</name>
</gene>
<dbReference type="Pfam" id="PF08378">
    <property type="entry name" value="NERD"/>
    <property type="match status" value="1"/>
</dbReference>
<feature type="domain" description="NERD" evidence="1">
    <location>
        <begin position="34"/>
        <end position="150"/>
    </location>
</feature>
<organism evidence="2 3">
    <name type="scientific">Peribacillus deserti</name>
    <dbReference type="NCBI Taxonomy" id="673318"/>
    <lineage>
        <taxon>Bacteria</taxon>
        <taxon>Bacillati</taxon>
        <taxon>Bacillota</taxon>
        <taxon>Bacilli</taxon>
        <taxon>Bacillales</taxon>
        <taxon>Bacillaceae</taxon>
        <taxon>Peribacillus</taxon>
    </lineage>
</organism>
<comment type="caution">
    <text evidence="2">The sequence shown here is derived from an EMBL/GenBank/DDBJ whole genome shotgun (WGS) entry which is preliminary data.</text>
</comment>
<proteinExistence type="predicted"/>
<dbReference type="Proteomes" id="UP000823486">
    <property type="component" value="Unassembled WGS sequence"/>
</dbReference>
<sequence length="320" mass="37056">MEMKIQQIEALLRRLPRNHAKRPELEVELAKRWAGYKGEQSIDYHLKGLRNHEYLILHDLNLNCNSSQFQIDTLILSSSYGLLLEIKNISGTLFFDQNFNQLIRTLNNKEEGFNDPISQAQRHQNLFNEWLSINGIAKFPIEALVIISNPSTIIKTDRDNQDIYSKVCHAAQLLSKLKQLEARFQKKILSHQKLFKLSDLLVSLNSPPESNALDIFKINRRDLIKGVICPHCNYKPLARQKGTWVCPSCSCTSKHGHKEAIRDYFLLVSPVINNRDLRDMLQINSRHTAKYLLKQLPFQLQGQSKGSYYHPPPNKKPRLH</sequence>
<keyword evidence="3" id="KW-1185">Reference proteome</keyword>
<dbReference type="RefSeq" id="WP_204544198.1">
    <property type="nucleotide sequence ID" value="NZ_JAFBFI010000012.1"/>
</dbReference>
<evidence type="ECO:0000313" key="2">
    <source>
        <dbReference type="EMBL" id="MBM7693464.1"/>
    </source>
</evidence>
<reference evidence="2 3" key="1">
    <citation type="submission" date="2021-01" db="EMBL/GenBank/DDBJ databases">
        <title>Genomic Encyclopedia of Type Strains, Phase IV (KMG-IV): sequencing the most valuable type-strain genomes for metagenomic binning, comparative biology and taxonomic classification.</title>
        <authorList>
            <person name="Goeker M."/>
        </authorList>
    </citation>
    <scope>NUCLEOTIDE SEQUENCE [LARGE SCALE GENOMIC DNA]</scope>
    <source>
        <strain evidence="2 3">DSM 105482</strain>
    </source>
</reference>
<name>A0ABS2QL21_9BACI</name>
<dbReference type="PROSITE" id="PS50965">
    <property type="entry name" value="NERD"/>
    <property type="match status" value="1"/>
</dbReference>
<accession>A0ABS2QL21</accession>